<dbReference type="AlphaFoldDB" id="A0AA88T7D7"/>
<sequence>MIDGSGKEAQISIAQRRGVALNHKQGRTCRCSLPCLAVAQTVSSPAGSLYDSPIGLQRFPSEQVCPWQHAVKLQRGNFRVKMPD</sequence>
<protein>
    <submittedName>
        <fullName evidence="1">Uncharacterized protein</fullName>
    </submittedName>
</protein>
<evidence type="ECO:0000313" key="2">
    <source>
        <dbReference type="Proteomes" id="UP001187343"/>
    </source>
</evidence>
<reference evidence="1" key="1">
    <citation type="submission" date="2023-08" db="EMBL/GenBank/DDBJ databases">
        <title>Chromosome-level Genome Assembly of mud carp (Cirrhinus molitorella).</title>
        <authorList>
            <person name="Liu H."/>
        </authorList>
    </citation>
    <scope>NUCLEOTIDE SEQUENCE</scope>
    <source>
        <strain evidence="1">Prfri</strain>
        <tissue evidence="1">Muscle</tissue>
    </source>
</reference>
<organism evidence="1 2">
    <name type="scientific">Cirrhinus molitorella</name>
    <name type="common">mud carp</name>
    <dbReference type="NCBI Taxonomy" id="172907"/>
    <lineage>
        <taxon>Eukaryota</taxon>
        <taxon>Metazoa</taxon>
        <taxon>Chordata</taxon>
        <taxon>Craniata</taxon>
        <taxon>Vertebrata</taxon>
        <taxon>Euteleostomi</taxon>
        <taxon>Actinopterygii</taxon>
        <taxon>Neopterygii</taxon>
        <taxon>Teleostei</taxon>
        <taxon>Ostariophysi</taxon>
        <taxon>Cypriniformes</taxon>
        <taxon>Cyprinidae</taxon>
        <taxon>Labeoninae</taxon>
        <taxon>Labeonini</taxon>
        <taxon>Cirrhinus</taxon>
    </lineage>
</organism>
<comment type="caution">
    <text evidence="1">The sequence shown here is derived from an EMBL/GenBank/DDBJ whole genome shotgun (WGS) entry which is preliminary data.</text>
</comment>
<proteinExistence type="predicted"/>
<dbReference type="Proteomes" id="UP001187343">
    <property type="component" value="Unassembled WGS sequence"/>
</dbReference>
<gene>
    <name evidence="1" type="ORF">Q8A67_025503</name>
</gene>
<name>A0AA88T7D7_9TELE</name>
<accession>A0AA88T7D7</accession>
<evidence type="ECO:0000313" key="1">
    <source>
        <dbReference type="EMBL" id="KAK2867386.1"/>
    </source>
</evidence>
<keyword evidence="2" id="KW-1185">Reference proteome</keyword>
<dbReference type="EMBL" id="JAUYZG010000025">
    <property type="protein sequence ID" value="KAK2867386.1"/>
    <property type="molecule type" value="Genomic_DNA"/>
</dbReference>